<dbReference type="GO" id="GO:0005737">
    <property type="term" value="C:cytoplasm"/>
    <property type="evidence" value="ECO:0007669"/>
    <property type="project" value="UniProtKB-SubCell"/>
</dbReference>
<dbReference type="GO" id="GO:0003677">
    <property type="term" value="F:DNA binding"/>
    <property type="evidence" value="ECO:0007669"/>
    <property type="project" value="UniProtKB-KW"/>
</dbReference>
<feature type="domain" description="HTH dtxR-type" evidence="8">
    <location>
        <begin position="1"/>
        <end position="67"/>
    </location>
</feature>
<name>A0A117LH71_9CHLR</name>
<evidence type="ECO:0000313" key="9">
    <source>
        <dbReference type="EMBL" id="KUK47048.1"/>
    </source>
</evidence>
<dbReference type="Pfam" id="PF01325">
    <property type="entry name" value="Fe_dep_repress"/>
    <property type="match status" value="1"/>
</dbReference>
<dbReference type="Gene3D" id="2.30.30.90">
    <property type="match status" value="1"/>
</dbReference>
<evidence type="ECO:0000256" key="2">
    <source>
        <dbReference type="ARBA" id="ARBA00007871"/>
    </source>
</evidence>
<dbReference type="SUPFAM" id="SSF50037">
    <property type="entry name" value="C-terminal domain of transcriptional repressors"/>
    <property type="match status" value="1"/>
</dbReference>
<evidence type="ECO:0000256" key="7">
    <source>
        <dbReference type="ARBA" id="ARBA00023163"/>
    </source>
</evidence>
<comment type="caution">
    <text evidence="9">The sequence shown here is derived from an EMBL/GenBank/DDBJ whole genome shotgun (WGS) entry which is preliminary data.</text>
</comment>
<proteinExistence type="inferred from homology"/>
<dbReference type="Pfam" id="PF04023">
    <property type="entry name" value="FeoA"/>
    <property type="match status" value="1"/>
</dbReference>
<dbReference type="GO" id="GO:0046983">
    <property type="term" value="F:protein dimerization activity"/>
    <property type="evidence" value="ECO:0007669"/>
    <property type="project" value="InterPro"/>
</dbReference>
<protein>
    <submittedName>
        <fullName evidence="9">Iron (Metal) dependent repressor, DtxR family</fullName>
    </submittedName>
</protein>
<dbReference type="PANTHER" id="PTHR33238">
    <property type="entry name" value="IRON (METAL) DEPENDENT REPRESSOR, DTXR FAMILY"/>
    <property type="match status" value="1"/>
</dbReference>
<evidence type="ECO:0000256" key="4">
    <source>
        <dbReference type="ARBA" id="ARBA00023004"/>
    </source>
</evidence>
<dbReference type="SMART" id="SM00899">
    <property type="entry name" value="FeoA"/>
    <property type="match status" value="1"/>
</dbReference>
<organism evidence="9 10">
    <name type="scientific">Anaerolinea thermophila</name>
    <dbReference type="NCBI Taxonomy" id="167964"/>
    <lineage>
        <taxon>Bacteria</taxon>
        <taxon>Bacillati</taxon>
        <taxon>Chloroflexota</taxon>
        <taxon>Anaerolineae</taxon>
        <taxon>Anaerolineales</taxon>
        <taxon>Anaerolineaceae</taxon>
        <taxon>Anaerolinea</taxon>
    </lineage>
</organism>
<evidence type="ECO:0000256" key="3">
    <source>
        <dbReference type="ARBA" id="ARBA00011738"/>
    </source>
</evidence>
<dbReference type="InterPro" id="IPR007167">
    <property type="entry name" value="Fe-transptr_FeoA-like"/>
</dbReference>
<dbReference type="AlphaFoldDB" id="A0A117LH71"/>
<keyword evidence="6" id="KW-0238">DNA-binding</keyword>
<comment type="subcellular location">
    <subcellularLocation>
        <location evidence="1">Cytoplasm</location>
    </subcellularLocation>
</comment>
<dbReference type="GO" id="GO:0046914">
    <property type="term" value="F:transition metal ion binding"/>
    <property type="evidence" value="ECO:0007669"/>
    <property type="project" value="InterPro"/>
</dbReference>
<dbReference type="SUPFAM" id="SSF47979">
    <property type="entry name" value="Iron-dependent repressor protein, dimerization domain"/>
    <property type="match status" value="1"/>
</dbReference>
<dbReference type="InterPro" id="IPR036421">
    <property type="entry name" value="Fe_dep_repressor_sf"/>
</dbReference>
<comment type="subunit">
    <text evidence="3">Homodimer.</text>
</comment>
<evidence type="ECO:0000256" key="5">
    <source>
        <dbReference type="ARBA" id="ARBA00023015"/>
    </source>
</evidence>
<evidence type="ECO:0000259" key="8">
    <source>
        <dbReference type="PROSITE" id="PS50944"/>
    </source>
</evidence>
<evidence type="ECO:0000313" key="10">
    <source>
        <dbReference type="Proteomes" id="UP000064249"/>
    </source>
</evidence>
<dbReference type="EMBL" id="LGFU01000002">
    <property type="protein sequence ID" value="KUK47048.1"/>
    <property type="molecule type" value="Genomic_DNA"/>
</dbReference>
<dbReference type="GO" id="GO:0045892">
    <property type="term" value="P:negative regulation of DNA-templated transcription"/>
    <property type="evidence" value="ECO:0007669"/>
    <property type="project" value="TreeGrafter"/>
</dbReference>
<dbReference type="PANTHER" id="PTHR33238:SF10">
    <property type="entry name" value="IRON-DEPENDENT REPRESSOR IDER"/>
    <property type="match status" value="1"/>
</dbReference>
<accession>A0A117LH71</accession>
<evidence type="ECO:0000256" key="6">
    <source>
        <dbReference type="ARBA" id="ARBA00023125"/>
    </source>
</evidence>
<dbReference type="SUPFAM" id="SSF46785">
    <property type="entry name" value="Winged helix' DNA-binding domain"/>
    <property type="match status" value="1"/>
</dbReference>
<dbReference type="PROSITE" id="PS50944">
    <property type="entry name" value="HTH_DTXR"/>
    <property type="match status" value="1"/>
</dbReference>
<dbReference type="Pfam" id="PF02742">
    <property type="entry name" value="Fe_dep_repr_C"/>
    <property type="match status" value="1"/>
</dbReference>
<dbReference type="InterPro" id="IPR036390">
    <property type="entry name" value="WH_DNA-bd_sf"/>
</dbReference>
<dbReference type="InterPro" id="IPR036388">
    <property type="entry name" value="WH-like_DNA-bd_sf"/>
</dbReference>
<keyword evidence="4" id="KW-0408">Iron</keyword>
<sequence>MNEINPTPTVEDYLGVIYTLDRDGESIIGAKLSELLEVSAPTVTVTLKRMVRDQWITMDEKKEIHLTKKGSDAAISIIRKHMLSEWMLSRILNVPWSQVHEEAHKMEHSISSDVAEKMKERLDDPKLCPHGNPFPGFETMTQNWHPLLDMEQGEHFIIRRIHEFGEEDQELMSFLQEHNVLPEQTGFVKEKLTFNETFTLQIDQATVTLGFKTAKLIFVERIKS</sequence>
<gene>
    <name evidence="9" type="ORF">XD73_0117</name>
</gene>
<dbReference type="InterPro" id="IPR038157">
    <property type="entry name" value="FeoA_core_dom"/>
</dbReference>
<dbReference type="SMART" id="SM00529">
    <property type="entry name" value="HTH_DTXR"/>
    <property type="match status" value="1"/>
</dbReference>
<comment type="similarity">
    <text evidence="2">Belongs to the DtxR/MntR family.</text>
</comment>
<reference evidence="9 10" key="1">
    <citation type="journal article" date="2015" name="MBio">
        <title>Genome-Resolved Metagenomic Analysis Reveals Roles for Candidate Phyla and Other Microbial Community Members in Biogeochemical Transformations in Oil Reservoirs.</title>
        <authorList>
            <person name="Hu P."/>
            <person name="Tom L."/>
            <person name="Singh A."/>
            <person name="Thomas B.C."/>
            <person name="Baker B.J."/>
            <person name="Piceno Y.M."/>
            <person name="Andersen G.L."/>
            <person name="Banfield J.F."/>
        </authorList>
    </citation>
    <scope>NUCLEOTIDE SEQUENCE [LARGE SCALE GENOMIC DNA]</scope>
    <source>
        <strain evidence="9">46_16</strain>
    </source>
</reference>
<dbReference type="InterPro" id="IPR001367">
    <property type="entry name" value="Fe_dep_repressor"/>
</dbReference>
<dbReference type="Gene3D" id="1.10.10.10">
    <property type="entry name" value="Winged helix-like DNA-binding domain superfamily/Winged helix DNA-binding domain"/>
    <property type="match status" value="1"/>
</dbReference>
<keyword evidence="5" id="KW-0805">Transcription regulation</keyword>
<keyword evidence="7" id="KW-0804">Transcription</keyword>
<dbReference type="Proteomes" id="UP000064249">
    <property type="component" value="Unassembled WGS sequence"/>
</dbReference>
<dbReference type="InterPro" id="IPR050536">
    <property type="entry name" value="DtxR_MntR_Metal-Reg"/>
</dbReference>
<dbReference type="GO" id="GO:0003700">
    <property type="term" value="F:DNA-binding transcription factor activity"/>
    <property type="evidence" value="ECO:0007669"/>
    <property type="project" value="InterPro"/>
</dbReference>
<dbReference type="InterPro" id="IPR022687">
    <property type="entry name" value="HTH_DTXR"/>
</dbReference>
<dbReference type="InterPro" id="IPR008988">
    <property type="entry name" value="Transcriptional_repressor_C"/>
</dbReference>
<evidence type="ECO:0000256" key="1">
    <source>
        <dbReference type="ARBA" id="ARBA00004496"/>
    </source>
</evidence>
<dbReference type="InterPro" id="IPR022689">
    <property type="entry name" value="Iron_dep_repressor"/>
</dbReference>